<dbReference type="InterPro" id="IPR029045">
    <property type="entry name" value="ClpP/crotonase-like_dom_sf"/>
</dbReference>
<dbReference type="InterPro" id="IPR052165">
    <property type="entry name" value="Membrane_assoc_protease"/>
</dbReference>
<dbReference type="CDD" id="cd07020">
    <property type="entry name" value="Clp_protease_NfeD_1"/>
    <property type="match status" value="1"/>
</dbReference>
<dbReference type="Pfam" id="PF25145">
    <property type="entry name" value="NfeD1b_N"/>
    <property type="match status" value="1"/>
</dbReference>
<feature type="transmembrane region" description="Helical" evidence="5">
    <location>
        <begin position="267"/>
        <end position="287"/>
    </location>
</feature>
<evidence type="ECO:0000259" key="9">
    <source>
        <dbReference type="Pfam" id="PF25145"/>
    </source>
</evidence>
<evidence type="ECO:0000259" key="7">
    <source>
        <dbReference type="Pfam" id="PF01957"/>
    </source>
</evidence>
<feature type="chain" id="PRO_5031522482" evidence="6">
    <location>
        <begin position="27"/>
        <end position="439"/>
    </location>
</feature>
<dbReference type="EMBL" id="DTKL01000014">
    <property type="protein sequence ID" value="HGY93408.1"/>
    <property type="molecule type" value="Genomic_DNA"/>
</dbReference>
<evidence type="ECO:0000256" key="6">
    <source>
        <dbReference type="SAM" id="SignalP"/>
    </source>
</evidence>
<keyword evidence="6" id="KW-0732">Signal</keyword>
<dbReference type="AlphaFoldDB" id="A0A7V4XQP6"/>
<dbReference type="GO" id="GO:0016020">
    <property type="term" value="C:membrane"/>
    <property type="evidence" value="ECO:0007669"/>
    <property type="project" value="UniProtKB-SubCell"/>
</dbReference>
<evidence type="ECO:0000256" key="4">
    <source>
        <dbReference type="ARBA" id="ARBA00023136"/>
    </source>
</evidence>
<dbReference type="PANTHER" id="PTHR33507:SF4">
    <property type="entry name" value="NODULATION COMPETITIVENESS PROTEIN NFED"/>
    <property type="match status" value="1"/>
</dbReference>
<feature type="signal peptide" evidence="6">
    <location>
        <begin position="1"/>
        <end position="26"/>
    </location>
</feature>
<dbReference type="PROSITE" id="PS51257">
    <property type="entry name" value="PROKAR_LIPOPROTEIN"/>
    <property type="match status" value="1"/>
</dbReference>
<keyword evidence="3 5" id="KW-1133">Transmembrane helix</keyword>
<feature type="transmembrane region" description="Helical" evidence="5">
    <location>
        <begin position="241"/>
        <end position="260"/>
    </location>
</feature>
<evidence type="ECO:0000313" key="10">
    <source>
        <dbReference type="EMBL" id="HGY93408.1"/>
    </source>
</evidence>
<dbReference type="Gene3D" id="3.90.226.10">
    <property type="entry name" value="2-enoyl-CoA Hydratase, Chain A, domain 1"/>
    <property type="match status" value="1"/>
</dbReference>
<comment type="subcellular location">
    <subcellularLocation>
        <location evidence="1">Membrane</location>
        <topology evidence="1">Multi-pass membrane protein</topology>
    </subcellularLocation>
</comment>
<dbReference type="SUPFAM" id="SSF141322">
    <property type="entry name" value="NfeD domain-like"/>
    <property type="match status" value="1"/>
</dbReference>
<dbReference type="Pfam" id="PF24961">
    <property type="entry name" value="NfeD_membrane"/>
    <property type="match status" value="1"/>
</dbReference>
<feature type="domain" description="NfeD integral membrane" evidence="8">
    <location>
        <begin position="245"/>
        <end position="362"/>
    </location>
</feature>
<evidence type="ECO:0000256" key="1">
    <source>
        <dbReference type="ARBA" id="ARBA00004141"/>
    </source>
</evidence>
<organism evidence="10">
    <name type="scientific">Acidobacterium capsulatum</name>
    <dbReference type="NCBI Taxonomy" id="33075"/>
    <lineage>
        <taxon>Bacteria</taxon>
        <taxon>Pseudomonadati</taxon>
        <taxon>Acidobacteriota</taxon>
        <taxon>Terriglobia</taxon>
        <taxon>Terriglobales</taxon>
        <taxon>Acidobacteriaceae</taxon>
        <taxon>Acidobacterium</taxon>
    </lineage>
</organism>
<feature type="domain" description="NfeD-like C-terminal" evidence="7">
    <location>
        <begin position="379"/>
        <end position="430"/>
    </location>
</feature>
<name>A0A7V4XQP6_9BACT</name>
<evidence type="ECO:0000256" key="2">
    <source>
        <dbReference type="ARBA" id="ARBA00022692"/>
    </source>
</evidence>
<proteinExistence type="predicted"/>
<reference evidence="10" key="1">
    <citation type="journal article" date="2020" name="mSystems">
        <title>Genome- and Community-Level Interaction Insights into Carbon Utilization and Element Cycling Functions of Hydrothermarchaeota in Hydrothermal Sediment.</title>
        <authorList>
            <person name="Zhou Z."/>
            <person name="Liu Y."/>
            <person name="Xu W."/>
            <person name="Pan J."/>
            <person name="Luo Z.H."/>
            <person name="Li M."/>
        </authorList>
    </citation>
    <scope>NUCLEOTIDE SEQUENCE [LARGE SCALE GENOMIC DNA]</scope>
    <source>
        <strain evidence="10">SpSt-855</strain>
    </source>
</reference>
<dbReference type="InterPro" id="IPR002810">
    <property type="entry name" value="NfeD-like_C"/>
</dbReference>
<feature type="domain" description="NfeD1b N-terminal" evidence="9">
    <location>
        <begin position="33"/>
        <end position="167"/>
    </location>
</feature>
<feature type="transmembrane region" description="Helical" evidence="5">
    <location>
        <begin position="343"/>
        <end position="366"/>
    </location>
</feature>
<accession>A0A7V4XQP6</accession>
<dbReference type="PANTHER" id="PTHR33507">
    <property type="entry name" value="INNER MEMBRANE PROTEIN YBBJ"/>
    <property type="match status" value="1"/>
</dbReference>
<dbReference type="InterPro" id="IPR056738">
    <property type="entry name" value="NfeD1b_N"/>
</dbReference>
<sequence length="439" mass="46414">MTLSRECCFRLLLALWFLAFSCIALGAQSRAPQVYVLHLNDTIQPISADYLARGINEASRAHAEALLVEMNTPGGLLASTRFMVHDILSSPVPVIFYIAPTGSRAGSAGFFLLEAADVAAMAPGTEAGASHPILEGQSMGATLKEKITNDAMAFLRSYVAPRGRNVDAAQEAVLHSKSYTPQEALSLHLIDLIEPSTPALLGALNGRAITRFNGQQVVLHTAGAQLVDVTPSFRERVFDPLMDPNVAVLILITGALLIYLEFHIPGTIVPGALGTLLVVIALFALNMLPVHDASWLLIVAAFVLILLEAKFPSHGILAGLGTVLLVVGLLTLVNGPIPQLRVQLATALAAGLGFGIITTILVRAAWRARHNKIMTGPAAMLGAIGIAQEELAPRGQILVHGELWFAEAPQPIPAGAHVKVTGLRGLTLQVQSLSEATAT</sequence>
<feature type="transmembrane region" description="Helical" evidence="5">
    <location>
        <begin position="316"/>
        <end position="337"/>
    </location>
</feature>
<evidence type="ECO:0000256" key="5">
    <source>
        <dbReference type="SAM" id="Phobius"/>
    </source>
</evidence>
<evidence type="ECO:0000259" key="8">
    <source>
        <dbReference type="Pfam" id="PF24961"/>
    </source>
</evidence>
<protein>
    <submittedName>
        <fullName evidence="10">Nodulation protein NfeD</fullName>
    </submittedName>
</protein>
<evidence type="ECO:0000256" key="3">
    <source>
        <dbReference type="ARBA" id="ARBA00022989"/>
    </source>
</evidence>
<dbReference type="Pfam" id="PF01957">
    <property type="entry name" value="NfeD"/>
    <property type="match status" value="1"/>
</dbReference>
<comment type="caution">
    <text evidence="10">The sequence shown here is derived from an EMBL/GenBank/DDBJ whole genome shotgun (WGS) entry which is preliminary data.</text>
</comment>
<keyword evidence="2 5" id="KW-0812">Transmembrane</keyword>
<dbReference type="SUPFAM" id="SSF52096">
    <property type="entry name" value="ClpP/crotonase"/>
    <property type="match status" value="1"/>
</dbReference>
<dbReference type="InterPro" id="IPR056739">
    <property type="entry name" value="NfeD_membrane"/>
</dbReference>
<dbReference type="InterPro" id="IPR012340">
    <property type="entry name" value="NA-bd_OB-fold"/>
</dbReference>
<keyword evidence="4 5" id="KW-0472">Membrane</keyword>
<gene>
    <name evidence="10" type="ORF">ENW50_01770</name>
</gene>
<feature type="transmembrane region" description="Helical" evidence="5">
    <location>
        <begin position="293"/>
        <end position="309"/>
    </location>
</feature>
<dbReference type="Gene3D" id="2.40.50.140">
    <property type="entry name" value="Nucleic acid-binding proteins"/>
    <property type="match status" value="1"/>
</dbReference>